<dbReference type="Pfam" id="PF01636">
    <property type="entry name" value="APH"/>
    <property type="match status" value="1"/>
</dbReference>
<dbReference type="InterPro" id="IPR011009">
    <property type="entry name" value="Kinase-like_dom_sf"/>
</dbReference>
<gene>
    <name evidence="4" type="ORF">INQ42_04050</name>
</gene>
<evidence type="ECO:0000313" key="5">
    <source>
        <dbReference type="Proteomes" id="UP000593932"/>
    </source>
</evidence>
<evidence type="ECO:0000256" key="1">
    <source>
        <dbReference type="ARBA" id="ARBA00022741"/>
    </source>
</evidence>
<protein>
    <submittedName>
        <fullName evidence="4">Phosphotransferase</fullName>
    </submittedName>
</protein>
<dbReference type="Gene3D" id="3.30.200.20">
    <property type="entry name" value="Phosphorylase Kinase, domain 1"/>
    <property type="match status" value="1"/>
</dbReference>
<evidence type="ECO:0000313" key="4">
    <source>
        <dbReference type="EMBL" id="QOW22763.1"/>
    </source>
</evidence>
<keyword evidence="1" id="KW-0547">Nucleotide-binding</keyword>
<dbReference type="EMBL" id="CP063657">
    <property type="protein sequence ID" value="QOW22763.1"/>
    <property type="molecule type" value="Genomic_DNA"/>
</dbReference>
<evidence type="ECO:0000259" key="3">
    <source>
        <dbReference type="Pfam" id="PF01636"/>
    </source>
</evidence>
<sequence>MNQVVAESRERADARLDWARRASGHPALTLQRASMDAGFRSYWRSAGHDGTPWIVMDSPPDKEDVAPWLRVRDLLERHDVRVPRVLAQDERTGFVLMEDLGGPTYLQVITADNADALFDAAIGELLKLQALPCAADLPAYDDALLARELALFPGWFLDRHLGIELSAAEQVALAEANRFLVDAALAQPQVFVHRDFMPRNLMPVYAGPAVLDFQDAVRGPIAYDPISLFKDAFLSWPEAKVEEWLGRYHARAVAAGLPVPALDRFRRDADLIGVQRHLKILGIFARLWHRDGKPRYLADAPRFIGYVDAVLPRYPQLAGLAGIIDRHVKPAMAAHPFQPPA</sequence>
<keyword evidence="2" id="KW-0067">ATP-binding</keyword>
<accession>A0A7S6ULZ3</accession>
<dbReference type="SUPFAM" id="SSF56112">
    <property type="entry name" value="Protein kinase-like (PK-like)"/>
    <property type="match status" value="1"/>
</dbReference>
<keyword evidence="5" id="KW-1185">Reference proteome</keyword>
<organism evidence="4 5">
    <name type="scientific">Novilysobacter avium</name>
    <dbReference type="NCBI Taxonomy" id="2781023"/>
    <lineage>
        <taxon>Bacteria</taxon>
        <taxon>Pseudomonadati</taxon>
        <taxon>Pseudomonadota</taxon>
        <taxon>Gammaproteobacteria</taxon>
        <taxon>Lysobacterales</taxon>
        <taxon>Lysobacteraceae</taxon>
        <taxon>Novilysobacter</taxon>
    </lineage>
</organism>
<name>A0A7S6ULZ3_9GAMM</name>
<dbReference type="Gene3D" id="3.90.1200.10">
    <property type="match status" value="1"/>
</dbReference>
<feature type="domain" description="Aminoglycoside phosphotransferase" evidence="3">
    <location>
        <begin position="30"/>
        <end position="252"/>
    </location>
</feature>
<dbReference type="PANTHER" id="PTHR33540:SF1">
    <property type="entry name" value="N-ACETYLMURAMATE_N-ACETYLGLUCOSAMINE KINASE"/>
    <property type="match status" value="1"/>
</dbReference>
<reference evidence="4 5" key="1">
    <citation type="submission" date="2020-10" db="EMBL/GenBank/DDBJ databases">
        <title>complete genome sequencing of Lysobacter sp. H23M41.</title>
        <authorList>
            <person name="Bae J.-W."/>
            <person name="Lee S.-Y."/>
        </authorList>
    </citation>
    <scope>NUCLEOTIDE SEQUENCE [LARGE SCALE GENOMIC DNA]</scope>
    <source>
        <strain evidence="4 5">H23M41</strain>
    </source>
</reference>
<dbReference type="Proteomes" id="UP000593932">
    <property type="component" value="Chromosome"/>
</dbReference>
<dbReference type="InterPro" id="IPR002575">
    <property type="entry name" value="Aminoglycoside_PTrfase"/>
</dbReference>
<proteinExistence type="predicted"/>
<dbReference type="RefSeq" id="WP_194035256.1">
    <property type="nucleotide sequence ID" value="NZ_CP063657.1"/>
</dbReference>
<dbReference type="PANTHER" id="PTHR33540">
    <property type="entry name" value="TRNA THREONYLCARBAMOYLADENOSINE BIOSYNTHESIS PROTEIN TSAE"/>
    <property type="match status" value="1"/>
</dbReference>
<evidence type="ECO:0000256" key="2">
    <source>
        <dbReference type="ARBA" id="ARBA00022840"/>
    </source>
</evidence>